<dbReference type="Proteomes" id="UP000197138">
    <property type="component" value="Unassembled WGS sequence"/>
</dbReference>
<accession>A0A218XYW2</accession>
<proteinExistence type="predicted"/>
<comment type="caution">
    <text evidence="2">The sequence shown here is derived from an EMBL/GenBank/DDBJ whole genome shotgun (WGS) entry which is preliminary data.</text>
</comment>
<dbReference type="EMBL" id="MTKT01000553">
    <property type="protein sequence ID" value="OWM90154.1"/>
    <property type="molecule type" value="Genomic_DNA"/>
</dbReference>
<protein>
    <submittedName>
        <fullName evidence="2">Uncharacterized protein</fullName>
    </submittedName>
</protein>
<dbReference type="AlphaFoldDB" id="A0A218XYW2"/>
<evidence type="ECO:0000313" key="3">
    <source>
        <dbReference type="Proteomes" id="UP000197138"/>
    </source>
</evidence>
<gene>
    <name evidence="2" type="ORF">CDL15_Pgr006475</name>
</gene>
<organism evidence="2 3">
    <name type="scientific">Punica granatum</name>
    <name type="common">Pomegranate</name>
    <dbReference type="NCBI Taxonomy" id="22663"/>
    <lineage>
        <taxon>Eukaryota</taxon>
        <taxon>Viridiplantae</taxon>
        <taxon>Streptophyta</taxon>
        <taxon>Embryophyta</taxon>
        <taxon>Tracheophyta</taxon>
        <taxon>Spermatophyta</taxon>
        <taxon>Magnoliopsida</taxon>
        <taxon>eudicotyledons</taxon>
        <taxon>Gunneridae</taxon>
        <taxon>Pentapetalae</taxon>
        <taxon>rosids</taxon>
        <taxon>malvids</taxon>
        <taxon>Myrtales</taxon>
        <taxon>Lythraceae</taxon>
        <taxon>Punica</taxon>
    </lineage>
</organism>
<evidence type="ECO:0000256" key="1">
    <source>
        <dbReference type="SAM" id="MobiDB-lite"/>
    </source>
</evidence>
<sequence>MGDRFGNSERYLWKNVRRRIWIILKNRDGFENSKSSGIGLKIQKSSGTGL</sequence>
<name>A0A218XYW2_PUNGR</name>
<feature type="region of interest" description="Disordered" evidence="1">
    <location>
        <begin position="30"/>
        <end position="50"/>
    </location>
</feature>
<evidence type="ECO:0000313" key="2">
    <source>
        <dbReference type="EMBL" id="OWM90154.1"/>
    </source>
</evidence>
<reference evidence="3" key="1">
    <citation type="journal article" date="2017" name="Plant J.">
        <title>The pomegranate (Punica granatum L.) genome and the genomics of punicalagin biosynthesis.</title>
        <authorList>
            <person name="Qin G."/>
            <person name="Xu C."/>
            <person name="Ming R."/>
            <person name="Tang H."/>
            <person name="Guyot R."/>
            <person name="Kramer E.M."/>
            <person name="Hu Y."/>
            <person name="Yi X."/>
            <person name="Qi Y."/>
            <person name="Xu X."/>
            <person name="Gao Z."/>
            <person name="Pan H."/>
            <person name="Jian J."/>
            <person name="Tian Y."/>
            <person name="Yue Z."/>
            <person name="Xu Y."/>
        </authorList>
    </citation>
    <scope>NUCLEOTIDE SEQUENCE [LARGE SCALE GENOMIC DNA]</scope>
    <source>
        <strain evidence="3">cv. Dabenzi</strain>
    </source>
</reference>